<name>A0A914KMC8_MELIC</name>
<accession>A0A914KMC8</accession>
<evidence type="ECO:0000256" key="2">
    <source>
        <dbReference type="SAM" id="MobiDB-lite"/>
    </source>
</evidence>
<feature type="region of interest" description="Disordered" evidence="2">
    <location>
        <begin position="145"/>
        <end position="196"/>
    </location>
</feature>
<evidence type="ECO:0000313" key="4">
    <source>
        <dbReference type="WBParaSite" id="Minc3s00030g01818"/>
    </source>
</evidence>
<evidence type="ECO:0000313" key="3">
    <source>
        <dbReference type="Proteomes" id="UP000887563"/>
    </source>
</evidence>
<dbReference type="AlphaFoldDB" id="A0A914KMC8"/>
<feature type="compositionally biased region" description="Low complexity" evidence="2">
    <location>
        <begin position="322"/>
        <end position="331"/>
    </location>
</feature>
<feature type="region of interest" description="Disordered" evidence="2">
    <location>
        <begin position="321"/>
        <end position="351"/>
    </location>
</feature>
<feature type="compositionally biased region" description="Basic residues" evidence="2">
    <location>
        <begin position="152"/>
        <end position="161"/>
    </location>
</feature>
<feature type="coiled-coil region" evidence="1">
    <location>
        <begin position="223"/>
        <end position="271"/>
    </location>
</feature>
<feature type="compositionally biased region" description="Pro residues" evidence="2">
    <location>
        <begin position="332"/>
        <end position="342"/>
    </location>
</feature>
<feature type="compositionally biased region" description="Polar residues" evidence="2">
    <location>
        <begin position="70"/>
        <end position="83"/>
    </location>
</feature>
<feature type="region of interest" description="Disordered" evidence="2">
    <location>
        <begin position="43"/>
        <end position="115"/>
    </location>
</feature>
<dbReference type="WBParaSite" id="Minc3s00030g01818">
    <property type="protein sequence ID" value="Minc3s00030g01818"/>
    <property type="gene ID" value="Minc3s00030g01818"/>
</dbReference>
<keyword evidence="1" id="KW-0175">Coiled coil</keyword>
<keyword evidence="3" id="KW-1185">Reference proteome</keyword>
<dbReference type="Proteomes" id="UP000887563">
    <property type="component" value="Unplaced"/>
</dbReference>
<reference evidence="4" key="1">
    <citation type="submission" date="2022-11" db="UniProtKB">
        <authorList>
            <consortium name="WormBaseParasite"/>
        </authorList>
    </citation>
    <scope>IDENTIFICATION</scope>
</reference>
<evidence type="ECO:0000256" key="1">
    <source>
        <dbReference type="SAM" id="Coils"/>
    </source>
</evidence>
<organism evidence="3 4">
    <name type="scientific">Meloidogyne incognita</name>
    <name type="common">Southern root-knot nematode worm</name>
    <name type="synonym">Oxyuris incognita</name>
    <dbReference type="NCBI Taxonomy" id="6306"/>
    <lineage>
        <taxon>Eukaryota</taxon>
        <taxon>Metazoa</taxon>
        <taxon>Ecdysozoa</taxon>
        <taxon>Nematoda</taxon>
        <taxon>Chromadorea</taxon>
        <taxon>Rhabditida</taxon>
        <taxon>Tylenchina</taxon>
        <taxon>Tylenchomorpha</taxon>
        <taxon>Tylenchoidea</taxon>
        <taxon>Meloidogynidae</taxon>
        <taxon>Meloidogyninae</taxon>
        <taxon>Meloidogyne</taxon>
        <taxon>Meloidogyne incognita group</taxon>
    </lineage>
</organism>
<feature type="region of interest" description="Disordered" evidence="2">
    <location>
        <begin position="1"/>
        <end position="26"/>
    </location>
</feature>
<protein>
    <submittedName>
        <fullName evidence="4">Uncharacterized protein</fullName>
    </submittedName>
</protein>
<proteinExistence type="predicted"/>
<sequence>MAAKRFLSLFKSSNKREKENNDPLMSEYQYHLNNGQRRSRRVNFQSADASSKRRSYATEVTNDDDDGSEVTLTATEVSRQQHSNSKKMPPNPYLVVTEPKRNHGPRSCPGGGGQHYFDFDSLDNDDISGANGGTLDRSLEARSEFISNTQQQHRRSSRRRLLTSDEKTSQSSHPFSEIGNGRGKEGQQRENGVNFGNSSRYKNIPWAAADFNNWRLEGSLGGKQQYIIRIREQQQEINDLQIAYRDERARRKAYQRDLRREQEAKDRFQCENFRLQSIIGLLVQQQQQPNSGNLNAQLGIDLNNLAAIMPNNLYNSWTGNTPSSSSAVAAPPIHPPLQPPPQQSLLQPQSLNPWTPCRNAAAYEFINNFQQQQIPSHSLFGNVGGPGECLAAPILSSSSLISQQTKQHQKINQQNSEDEIKIFRTGQNNTDSFSGSSRLTTGDLTEMERDKNDLLVSDVSSKEFCSSPEVERGGGNTTTLHGLSFSVDDCQNLFSLNRKSVGGGGGGKDNSFPILFPDVELPLRDDGYATSETNMSASGIANSECTTNTVNDGGGEGESISSSNLLIGNSNNVFKTRRRSKSTGQLTTTF</sequence>